<evidence type="ECO:0000256" key="1">
    <source>
        <dbReference type="SAM" id="MobiDB-lite"/>
    </source>
</evidence>
<name>A0AAW2Q3A4_9LAMI</name>
<organism evidence="2">
    <name type="scientific">Sesamum calycinum</name>
    <dbReference type="NCBI Taxonomy" id="2727403"/>
    <lineage>
        <taxon>Eukaryota</taxon>
        <taxon>Viridiplantae</taxon>
        <taxon>Streptophyta</taxon>
        <taxon>Embryophyta</taxon>
        <taxon>Tracheophyta</taxon>
        <taxon>Spermatophyta</taxon>
        <taxon>Magnoliopsida</taxon>
        <taxon>eudicotyledons</taxon>
        <taxon>Gunneridae</taxon>
        <taxon>Pentapetalae</taxon>
        <taxon>asterids</taxon>
        <taxon>lamiids</taxon>
        <taxon>Lamiales</taxon>
        <taxon>Pedaliaceae</taxon>
        <taxon>Sesamum</taxon>
    </lineage>
</organism>
<sequence length="130" mass="14182">MERSDGKGLNDFIHPSSSSVSDSGLFDASQYAFFGKGVVDEVELGGLEDEDEDVPVIGGKFGGEDELNEYHLFDKDEGSGLGSLSDMDDLATTFAKSVILVCHLEVLPQAIVLLVWYYNAIYYDHDTGYA</sequence>
<dbReference type="EMBL" id="JACGWM010000007">
    <property type="protein sequence ID" value="KAL0362232.1"/>
    <property type="molecule type" value="Genomic_DNA"/>
</dbReference>
<protein>
    <submittedName>
        <fullName evidence="2">Protein PAT11</fullName>
    </submittedName>
</protein>
<feature type="region of interest" description="Disordered" evidence="1">
    <location>
        <begin position="1"/>
        <end position="21"/>
    </location>
</feature>
<proteinExistence type="predicted"/>
<comment type="caution">
    <text evidence="2">The sequence shown here is derived from an EMBL/GenBank/DDBJ whole genome shotgun (WGS) entry which is preliminary data.</text>
</comment>
<gene>
    <name evidence="2" type="ORF">Scaly_1178400</name>
</gene>
<reference evidence="2" key="2">
    <citation type="journal article" date="2024" name="Plant">
        <title>Genomic evolution and insights into agronomic trait innovations of Sesamum species.</title>
        <authorList>
            <person name="Miao H."/>
            <person name="Wang L."/>
            <person name="Qu L."/>
            <person name="Liu H."/>
            <person name="Sun Y."/>
            <person name="Le M."/>
            <person name="Wang Q."/>
            <person name="Wei S."/>
            <person name="Zheng Y."/>
            <person name="Lin W."/>
            <person name="Duan Y."/>
            <person name="Cao H."/>
            <person name="Xiong S."/>
            <person name="Wang X."/>
            <person name="Wei L."/>
            <person name="Li C."/>
            <person name="Ma Q."/>
            <person name="Ju M."/>
            <person name="Zhao R."/>
            <person name="Li G."/>
            <person name="Mu C."/>
            <person name="Tian Q."/>
            <person name="Mei H."/>
            <person name="Zhang T."/>
            <person name="Gao T."/>
            <person name="Zhang H."/>
        </authorList>
    </citation>
    <scope>NUCLEOTIDE SEQUENCE</scope>
    <source>
        <strain evidence="2">KEN8</strain>
    </source>
</reference>
<evidence type="ECO:0000313" key="2">
    <source>
        <dbReference type="EMBL" id="KAL0362232.1"/>
    </source>
</evidence>
<accession>A0AAW2Q3A4</accession>
<reference evidence="2" key="1">
    <citation type="submission" date="2020-06" db="EMBL/GenBank/DDBJ databases">
        <authorList>
            <person name="Li T."/>
            <person name="Hu X."/>
            <person name="Zhang T."/>
            <person name="Song X."/>
            <person name="Zhang H."/>
            <person name="Dai N."/>
            <person name="Sheng W."/>
            <person name="Hou X."/>
            <person name="Wei L."/>
        </authorList>
    </citation>
    <scope>NUCLEOTIDE SEQUENCE</scope>
    <source>
        <strain evidence="2">KEN8</strain>
        <tissue evidence="2">Leaf</tissue>
    </source>
</reference>
<dbReference type="AlphaFoldDB" id="A0AAW2Q3A4"/>